<name>A0A4Q9V0J9_9ACTO</name>
<dbReference type="RefSeq" id="WP_131280782.1">
    <property type="nucleotide sequence ID" value="NZ_JBHSLR010000009.1"/>
</dbReference>
<evidence type="ECO:0000259" key="8">
    <source>
        <dbReference type="Pfam" id="PF04024"/>
    </source>
</evidence>
<dbReference type="Proteomes" id="UP000293036">
    <property type="component" value="Unassembled WGS sequence"/>
</dbReference>
<keyword evidence="5 7" id="KW-0472">Membrane</keyword>
<dbReference type="InterPro" id="IPR007168">
    <property type="entry name" value="Phageshock_PspC_N"/>
</dbReference>
<dbReference type="EMBL" id="SJDT01000003">
    <property type="protein sequence ID" value="TBW22154.1"/>
    <property type="molecule type" value="Genomic_DNA"/>
</dbReference>
<dbReference type="Pfam" id="PF04024">
    <property type="entry name" value="PspC"/>
    <property type="match status" value="1"/>
</dbReference>
<evidence type="ECO:0000256" key="7">
    <source>
        <dbReference type="SAM" id="Phobius"/>
    </source>
</evidence>
<dbReference type="GO" id="GO:0005886">
    <property type="term" value="C:plasma membrane"/>
    <property type="evidence" value="ECO:0007669"/>
    <property type="project" value="UniProtKB-SubCell"/>
</dbReference>
<organism evidence="9 10">
    <name type="scientific">Arcanobacterium bovis</name>
    <dbReference type="NCBI Taxonomy" id="2529275"/>
    <lineage>
        <taxon>Bacteria</taxon>
        <taxon>Bacillati</taxon>
        <taxon>Actinomycetota</taxon>
        <taxon>Actinomycetes</taxon>
        <taxon>Actinomycetales</taxon>
        <taxon>Actinomycetaceae</taxon>
        <taxon>Arcanobacterium</taxon>
    </lineage>
</organism>
<evidence type="ECO:0000313" key="9">
    <source>
        <dbReference type="EMBL" id="TBW22154.1"/>
    </source>
</evidence>
<dbReference type="AlphaFoldDB" id="A0A4Q9V0J9"/>
<dbReference type="InterPro" id="IPR052027">
    <property type="entry name" value="PspC"/>
</dbReference>
<evidence type="ECO:0000256" key="3">
    <source>
        <dbReference type="ARBA" id="ARBA00022692"/>
    </source>
</evidence>
<evidence type="ECO:0000313" key="10">
    <source>
        <dbReference type="Proteomes" id="UP000293036"/>
    </source>
</evidence>
<keyword evidence="4 7" id="KW-1133">Transmembrane helix</keyword>
<feature type="transmembrane region" description="Helical" evidence="7">
    <location>
        <begin position="291"/>
        <end position="312"/>
    </location>
</feature>
<accession>A0A4Q9V0J9</accession>
<evidence type="ECO:0000256" key="1">
    <source>
        <dbReference type="ARBA" id="ARBA00004162"/>
    </source>
</evidence>
<reference evidence="9 10" key="1">
    <citation type="submission" date="2019-02" db="EMBL/GenBank/DDBJ databases">
        <title>Arcanobacterium bovis sp. nov., isolated from the milk of a cow with mastitis.</title>
        <authorList>
            <person name="Sammra O."/>
            <person name="Foster G."/>
            <person name="Hassan A."/>
            <person name="Alssahen M."/>
            <person name="Laemmler C."/>
            <person name="Borowiak M."/>
            <person name="Malorny B."/>
            <person name="Abdulmawjood A."/>
        </authorList>
    </citation>
    <scope>NUCLEOTIDE SEQUENCE [LARGE SCALE GENOMIC DNA]</scope>
    <source>
        <strain evidence="9 10">C605018/01/1</strain>
    </source>
</reference>
<dbReference type="OrthoDB" id="7359894at2"/>
<proteinExistence type="predicted"/>
<dbReference type="PANTHER" id="PTHR33885">
    <property type="entry name" value="PHAGE SHOCK PROTEIN C"/>
    <property type="match status" value="1"/>
</dbReference>
<keyword evidence="2" id="KW-1003">Cell membrane</keyword>
<feature type="domain" description="Phage shock protein PspC N-terminal" evidence="8">
    <location>
        <begin position="14"/>
        <end position="66"/>
    </location>
</feature>
<comment type="subcellular location">
    <subcellularLocation>
        <location evidence="1">Cell membrane</location>
        <topology evidence="1">Single-pass membrane protein</topology>
    </subcellularLocation>
</comment>
<feature type="compositionally biased region" description="Basic and acidic residues" evidence="6">
    <location>
        <begin position="412"/>
        <end position="448"/>
    </location>
</feature>
<feature type="compositionally biased region" description="Basic and acidic residues" evidence="6">
    <location>
        <begin position="505"/>
        <end position="514"/>
    </location>
</feature>
<keyword evidence="10" id="KW-1185">Reference proteome</keyword>
<evidence type="ECO:0000256" key="2">
    <source>
        <dbReference type="ARBA" id="ARBA00022475"/>
    </source>
</evidence>
<feature type="transmembrane region" description="Helical" evidence="7">
    <location>
        <begin position="239"/>
        <end position="258"/>
    </location>
</feature>
<evidence type="ECO:0000256" key="6">
    <source>
        <dbReference type="SAM" id="MobiDB-lite"/>
    </source>
</evidence>
<feature type="transmembrane region" description="Helical" evidence="7">
    <location>
        <begin position="264"/>
        <end position="284"/>
    </location>
</feature>
<feature type="region of interest" description="Disordered" evidence="6">
    <location>
        <begin position="406"/>
        <end position="604"/>
    </location>
</feature>
<evidence type="ECO:0000256" key="4">
    <source>
        <dbReference type="ARBA" id="ARBA00022989"/>
    </source>
</evidence>
<comment type="caution">
    <text evidence="9">The sequence shown here is derived from an EMBL/GenBank/DDBJ whole genome shotgun (WGS) entry which is preliminary data.</text>
</comment>
<gene>
    <name evidence="9" type="ORF">EZJ44_04850</name>
</gene>
<feature type="compositionally biased region" description="Low complexity" evidence="6">
    <location>
        <begin position="449"/>
        <end position="463"/>
    </location>
</feature>
<evidence type="ECO:0000256" key="5">
    <source>
        <dbReference type="ARBA" id="ARBA00023136"/>
    </source>
</evidence>
<feature type="transmembrane region" description="Helical" evidence="7">
    <location>
        <begin position="112"/>
        <end position="134"/>
    </location>
</feature>
<feature type="transmembrane region" description="Helical" evidence="7">
    <location>
        <begin position="85"/>
        <end position="106"/>
    </location>
</feature>
<protein>
    <submittedName>
        <fullName evidence="9">PspC domain-containing protein</fullName>
    </submittedName>
</protein>
<feature type="compositionally biased region" description="Low complexity" evidence="6">
    <location>
        <begin position="581"/>
        <end position="598"/>
    </location>
</feature>
<keyword evidence="3 7" id="KW-0812">Transmembrane</keyword>
<sequence length="604" mass="63706">MDKFFNTVRGYPLRRTHDGILGGVCSGIAHRWGLNPILIRILFALGLLFGGLSFFIYGLLWLLVPTYPENKISLEQTLRGNPQGSTLVAGIMTFLGLVSISSLGHIAKALTIGLLMMLIPLLVVAFAVWAIIVWGSKKNRPQPPFDQTPGASSPYGNSYGVYENPAAPSSEGVAYDANTAWPSASDTPTEQSDYSQQNAYFAGNNNGYYSAPSPVNPTAPYEAAPKVAKVKTPAASGTYIASVVALALAIPAIVLLAGGTIGSALAAIGAGVVILGIGIAVAGARGLRATWLTVLAWLLAPLAAGALILGIATPSNMLKDPNYRTFVFTSSLADSNNTSSIFNTSTINISKDTSEQNADISAMISDMKFVLSDNEPVIFELNGYGELSIQNSMGWSVLNEDNKPVLSLDNQEMMKKASADKKAEKRKDEQKDREDAQSRGKEQAKLQDEQQPAQQAQHQGKQQPELQAQQPDKEQNEMQGNMRKSSLRIEIAGSMSVANPAAVKDPSKARHIRLDFTVGRIVIKDATALDPATHMGGPTSDRPAGLTPPPGAPNMTGDPNVQPDPNAPSTSGAPPAPGTPSAPTGTTAPVAPTAPQGTNEGGNK</sequence>
<feature type="transmembrane region" description="Helical" evidence="7">
    <location>
        <begin position="37"/>
        <end position="64"/>
    </location>
</feature>
<dbReference type="PANTHER" id="PTHR33885:SF3">
    <property type="entry name" value="PHAGE SHOCK PROTEIN C"/>
    <property type="match status" value="1"/>
</dbReference>